<keyword evidence="2 6" id="KW-0548">Nucleotidyltransferase</keyword>
<comment type="catalytic activity">
    <reaction evidence="6">
        <text>DNA(n) + a 2'-deoxyribonucleoside 5'-triphosphate = DNA(n+1) + diphosphate</text>
        <dbReference type="Rhea" id="RHEA:22508"/>
        <dbReference type="Rhea" id="RHEA-COMP:17339"/>
        <dbReference type="Rhea" id="RHEA-COMP:17340"/>
        <dbReference type="ChEBI" id="CHEBI:33019"/>
        <dbReference type="ChEBI" id="CHEBI:61560"/>
        <dbReference type="ChEBI" id="CHEBI:173112"/>
        <dbReference type="EC" id="2.7.7.7"/>
    </reaction>
</comment>
<keyword evidence="4 6" id="KW-0239">DNA-directed DNA polymerase</keyword>
<dbReference type="PANTHER" id="PTHR10670:SF0">
    <property type="entry name" value="DNA POLYMERASE EPSILON CATALYTIC SUBUNIT A"/>
    <property type="match status" value="1"/>
</dbReference>
<keyword evidence="6" id="KW-0863">Zinc-finger</keyword>
<comment type="subcellular location">
    <subcellularLocation>
        <location evidence="6">Nucleus</location>
    </subcellularLocation>
</comment>
<proteinExistence type="inferred from homology"/>
<dbReference type="InterPro" id="IPR013697">
    <property type="entry name" value="DNA_pol_e_suA_C"/>
</dbReference>
<evidence type="ECO:0000256" key="6">
    <source>
        <dbReference type="RuleBase" id="RU365029"/>
    </source>
</evidence>
<dbReference type="GO" id="GO:0006272">
    <property type="term" value="P:leading strand elongation"/>
    <property type="evidence" value="ECO:0007669"/>
    <property type="project" value="TreeGrafter"/>
</dbReference>
<dbReference type="GO" id="GO:0000278">
    <property type="term" value="P:mitotic cell cycle"/>
    <property type="evidence" value="ECO:0007669"/>
    <property type="project" value="TreeGrafter"/>
</dbReference>
<keyword evidence="6" id="KW-0004">4Fe-4S</keyword>
<evidence type="ECO:0000256" key="3">
    <source>
        <dbReference type="ARBA" id="ARBA00022705"/>
    </source>
</evidence>
<comment type="similarity">
    <text evidence="6">Belongs to the DNA polymerase type-B family.</text>
</comment>
<keyword evidence="5 6" id="KW-0238">DNA-binding</keyword>
<dbReference type="GO" id="GO:0008310">
    <property type="term" value="F:single-stranded DNA 3'-5' DNA exonuclease activity"/>
    <property type="evidence" value="ECO:0007669"/>
    <property type="project" value="TreeGrafter"/>
</dbReference>
<dbReference type="Proteomes" id="UP000252519">
    <property type="component" value="Unassembled WGS sequence"/>
</dbReference>
<keyword evidence="6" id="KW-0862">Zinc</keyword>
<dbReference type="EC" id="2.7.7.7" evidence="6"/>
<keyword evidence="1 6" id="KW-0808">Transferase</keyword>
<dbReference type="OrthoDB" id="10060449at2759"/>
<evidence type="ECO:0000313" key="9">
    <source>
        <dbReference type="Proteomes" id="UP000252519"/>
    </source>
</evidence>
<comment type="function">
    <text evidence="6">DNA polymerase II participates in chromosomal DNA replication.</text>
</comment>
<dbReference type="GO" id="GO:0003887">
    <property type="term" value="F:DNA-directed DNA polymerase activity"/>
    <property type="evidence" value="ECO:0007669"/>
    <property type="project" value="UniProtKB-KW"/>
</dbReference>
<evidence type="ECO:0000256" key="2">
    <source>
        <dbReference type="ARBA" id="ARBA00022695"/>
    </source>
</evidence>
<keyword evidence="6" id="KW-0479">Metal-binding</keyword>
<dbReference type="GO" id="GO:0045004">
    <property type="term" value="P:DNA replication proofreading"/>
    <property type="evidence" value="ECO:0007669"/>
    <property type="project" value="TreeGrafter"/>
</dbReference>
<sequence length="490" mass="53736">MFGLDLFFARNLQKAGHVLWASPSSRPDLGGKELDDLRLTSDWKPLTQDETVLLNNPSFCGSVCVEFELEAVAVTALVQRGRLLEAEGADDAVAFDSTAALPLDAYSGLRNTISAFDEGAAVDAALKILKQMLTDCVRDIAQGANKRADEVVMSLSRWLHSPNSLLFDPAITRSVSILERKLVLLLAAECERLGAKIIHATPTKLVLDTGKRDQEQGSAFTELLLQSLRQNPLFAALHMTPLHTWTTLLWYDGYNNTGVCEKTVECSTVDSETSAGSQTKAETRDFNAEAAVTFRHDLVKQHIGHRLFRVVSKLACQRLTYYAAASLVKVICTALSCDSAVEDSVDGLRENLHRILDSKEAPATRDTVYLSNVFCSNCSIATNIDVGDELSWTCKECAQPLVKSVIDETIAERLNTLMTAYLLQDHVCSKCKSIRRDNISKYCDCSGNFVNTIDATDLVRDAKAVGEIGEKFGLPLSAEMSRWICAGAEL</sequence>
<evidence type="ECO:0000256" key="1">
    <source>
        <dbReference type="ARBA" id="ARBA00022679"/>
    </source>
</evidence>
<dbReference type="GO" id="GO:0051539">
    <property type="term" value="F:4 iron, 4 sulfur cluster binding"/>
    <property type="evidence" value="ECO:0007669"/>
    <property type="project" value="UniProtKB-KW"/>
</dbReference>
<evidence type="ECO:0000256" key="5">
    <source>
        <dbReference type="ARBA" id="ARBA00023125"/>
    </source>
</evidence>
<dbReference type="InterPro" id="IPR029703">
    <property type="entry name" value="POL2"/>
</dbReference>
<feature type="domain" description="DNA polymerase epsilon catalytic subunit A C-terminal" evidence="7">
    <location>
        <begin position="1"/>
        <end position="259"/>
    </location>
</feature>
<comment type="cofactor">
    <cofactor evidence="6">
        <name>[4Fe-4S] cluster</name>
        <dbReference type="ChEBI" id="CHEBI:49883"/>
    </cofactor>
</comment>
<reference evidence="8 9" key="1">
    <citation type="submission" date="2014-10" db="EMBL/GenBank/DDBJ databases">
        <title>Draft genome of the hookworm Ancylostoma caninum.</title>
        <authorList>
            <person name="Mitreva M."/>
        </authorList>
    </citation>
    <scope>NUCLEOTIDE SEQUENCE [LARGE SCALE GENOMIC DNA]</scope>
    <source>
        <strain evidence="8 9">Baltimore</strain>
    </source>
</reference>
<dbReference type="GO" id="GO:0006287">
    <property type="term" value="P:base-excision repair, gap-filling"/>
    <property type="evidence" value="ECO:0007669"/>
    <property type="project" value="TreeGrafter"/>
</dbReference>
<dbReference type="GO" id="GO:0008270">
    <property type="term" value="F:zinc ion binding"/>
    <property type="evidence" value="ECO:0007669"/>
    <property type="project" value="UniProtKB-KW"/>
</dbReference>
<evidence type="ECO:0000259" key="7">
    <source>
        <dbReference type="SMART" id="SM01159"/>
    </source>
</evidence>
<accession>A0A368FLK5</accession>
<dbReference type="GO" id="GO:0003677">
    <property type="term" value="F:DNA binding"/>
    <property type="evidence" value="ECO:0007669"/>
    <property type="project" value="UniProtKB-KW"/>
</dbReference>
<dbReference type="PANTHER" id="PTHR10670">
    <property type="entry name" value="DNA POLYMERASE EPSILON CATALYTIC SUBUNIT A"/>
    <property type="match status" value="1"/>
</dbReference>
<keyword evidence="9" id="KW-1185">Reference proteome</keyword>
<dbReference type="EMBL" id="JOJR01001401">
    <property type="protein sequence ID" value="RCN31047.1"/>
    <property type="molecule type" value="Genomic_DNA"/>
</dbReference>
<comment type="caution">
    <text evidence="8">The sequence shown here is derived from an EMBL/GenBank/DDBJ whole genome shotgun (WGS) entry which is preliminary data.</text>
</comment>
<dbReference type="Pfam" id="PF22912">
    <property type="entry name" value="zf-DPOE"/>
    <property type="match status" value="1"/>
</dbReference>
<dbReference type="GO" id="GO:0006297">
    <property type="term" value="P:nucleotide-excision repair, DNA gap filling"/>
    <property type="evidence" value="ECO:0007669"/>
    <property type="project" value="TreeGrafter"/>
</dbReference>
<keyword evidence="6" id="KW-0408">Iron</keyword>
<keyword evidence="3 6" id="KW-0235">DNA replication</keyword>
<evidence type="ECO:0000313" key="8">
    <source>
        <dbReference type="EMBL" id="RCN31047.1"/>
    </source>
</evidence>
<dbReference type="SMART" id="SM01159">
    <property type="entry name" value="DUF1744"/>
    <property type="match status" value="1"/>
</dbReference>
<keyword evidence="6" id="KW-0411">Iron-sulfur</keyword>
<organism evidence="8 9">
    <name type="scientific">Ancylostoma caninum</name>
    <name type="common">Dog hookworm</name>
    <dbReference type="NCBI Taxonomy" id="29170"/>
    <lineage>
        <taxon>Eukaryota</taxon>
        <taxon>Metazoa</taxon>
        <taxon>Ecdysozoa</taxon>
        <taxon>Nematoda</taxon>
        <taxon>Chromadorea</taxon>
        <taxon>Rhabditida</taxon>
        <taxon>Rhabditina</taxon>
        <taxon>Rhabditomorpha</taxon>
        <taxon>Strongyloidea</taxon>
        <taxon>Ancylostomatidae</taxon>
        <taxon>Ancylostomatinae</taxon>
        <taxon>Ancylostoma</taxon>
    </lineage>
</organism>
<gene>
    <name evidence="8" type="ORF">ANCCAN_23175</name>
</gene>
<dbReference type="GO" id="GO:0008622">
    <property type="term" value="C:epsilon DNA polymerase complex"/>
    <property type="evidence" value="ECO:0007669"/>
    <property type="project" value="InterPro"/>
</dbReference>
<dbReference type="InterPro" id="IPR054475">
    <property type="entry name" value="Znf-DPOE"/>
</dbReference>
<keyword evidence="6" id="KW-0539">Nucleus</keyword>
<dbReference type="Pfam" id="PF08490">
    <property type="entry name" value="DUF1744"/>
    <property type="match status" value="1"/>
</dbReference>
<dbReference type="STRING" id="29170.A0A368FLK5"/>
<evidence type="ECO:0000256" key="4">
    <source>
        <dbReference type="ARBA" id="ARBA00022932"/>
    </source>
</evidence>
<name>A0A368FLK5_ANCCA</name>
<protein>
    <recommendedName>
        <fullName evidence="6">DNA polymerase epsilon catalytic subunit</fullName>
        <ecNumber evidence="6">2.7.7.7</ecNumber>
    </recommendedName>
</protein>
<dbReference type="AlphaFoldDB" id="A0A368FLK5"/>